<dbReference type="InterPro" id="IPR001451">
    <property type="entry name" value="Hexapep"/>
</dbReference>
<organism evidence="3 4">
    <name type="scientific">Blastomonas marina</name>
    <dbReference type="NCBI Taxonomy" id="1867408"/>
    <lineage>
        <taxon>Bacteria</taxon>
        <taxon>Pseudomonadati</taxon>
        <taxon>Pseudomonadota</taxon>
        <taxon>Alphaproteobacteria</taxon>
        <taxon>Sphingomonadales</taxon>
        <taxon>Sphingomonadaceae</taxon>
        <taxon>Blastomonas</taxon>
    </lineage>
</organism>
<accession>A0ABQ1FGK5</accession>
<dbReference type="SUPFAM" id="SSF51161">
    <property type="entry name" value="Trimeric LpxA-like enzymes"/>
    <property type="match status" value="1"/>
</dbReference>
<comment type="caution">
    <text evidence="3">The sequence shown here is derived from an EMBL/GenBank/DDBJ whole genome shotgun (WGS) entry which is preliminary data.</text>
</comment>
<keyword evidence="2" id="KW-0808">Transferase</keyword>
<dbReference type="PANTHER" id="PTHR23416">
    <property type="entry name" value="SIALIC ACID SYNTHASE-RELATED"/>
    <property type="match status" value="1"/>
</dbReference>
<dbReference type="CDD" id="cd04647">
    <property type="entry name" value="LbH_MAT_like"/>
    <property type="match status" value="1"/>
</dbReference>
<dbReference type="RefSeq" id="WP_188642860.1">
    <property type="nucleotide sequence ID" value="NZ_BMID01000001.1"/>
</dbReference>
<evidence type="ECO:0000256" key="2">
    <source>
        <dbReference type="ARBA" id="ARBA00022679"/>
    </source>
</evidence>
<protein>
    <recommendedName>
        <fullName evidence="5">Acyltransferase</fullName>
    </recommendedName>
</protein>
<evidence type="ECO:0000313" key="4">
    <source>
        <dbReference type="Proteomes" id="UP000603317"/>
    </source>
</evidence>
<name>A0ABQ1FGK5_9SPHN</name>
<evidence type="ECO:0008006" key="5">
    <source>
        <dbReference type="Google" id="ProtNLM"/>
    </source>
</evidence>
<comment type="similarity">
    <text evidence="1">Belongs to the transferase hexapeptide repeat family.</text>
</comment>
<evidence type="ECO:0000313" key="3">
    <source>
        <dbReference type="EMBL" id="GGA11994.1"/>
    </source>
</evidence>
<dbReference type="Pfam" id="PF00132">
    <property type="entry name" value="Hexapep"/>
    <property type="match status" value="1"/>
</dbReference>
<evidence type="ECO:0000256" key="1">
    <source>
        <dbReference type="ARBA" id="ARBA00007274"/>
    </source>
</evidence>
<dbReference type="EMBL" id="BMID01000001">
    <property type="protein sequence ID" value="GGA11994.1"/>
    <property type="molecule type" value="Genomic_DNA"/>
</dbReference>
<dbReference type="InterPro" id="IPR051159">
    <property type="entry name" value="Hexapeptide_acetyltransf"/>
</dbReference>
<dbReference type="Proteomes" id="UP000603317">
    <property type="component" value="Unassembled WGS sequence"/>
</dbReference>
<gene>
    <name evidence="3" type="ORF">GCM10010923_23380</name>
</gene>
<dbReference type="Gene3D" id="2.160.10.10">
    <property type="entry name" value="Hexapeptide repeat proteins"/>
    <property type="match status" value="1"/>
</dbReference>
<dbReference type="InterPro" id="IPR011004">
    <property type="entry name" value="Trimer_LpxA-like_sf"/>
</dbReference>
<keyword evidence="4" id="KW-1185">Reference proteome</keyword>
<proteinExistence type="inferred from homology"/>
<sequence length="147" mass="16263">MSEETKGLRQSIAKAVQRLRWYRYKLAGYDIHPTCEIERGLNLDRYFPQGIHVGAHTILTSRVTILSHKLVPKKSLGRYDGEKVHTHIGEWCVIGIGAVIMGGVRIGDQCVIGSGAVITKDVPSNTIMAGNPARVVREGIEMEDLKL</sequence>
<reference evidence="4" key="1">
    <citation type="journal article" date="2019" name="Int. J. Syst. Evol. Microbiol.">
        <title>The Global Catalogue of Microorganisms (GCM) 10K type strain sequencing project: providing services to taxonomists for standard genome sequencing and annotation.</title>
        <authorList>
            <consortium name="The Broad Institute Genomics Platform"/>
            <consortium name="The Broad Institute Genome Sequencing Center for Infectious Disease"/>
            <person name="Wu L."/>
            <person name="Ma J."/>
        </authorList>
    </citation>
    <scope>NUCLEOTIDE SEQUENCE [LARGE SCALE GENOMIC DNA]</scope>
    <source>
        <strain evidence="4">CGMCC 1.15297</strain>
    </source>
</reference>
<dbReference type="PANTHER" id="PTHR23416:SF23">
    <property type="entry name" value="ACETYLTRANSFERASE C18B11.09C-RELATED"/>
    <property type="match status" value="1"/>
</dbReference>